<dbReference type="EMBL" id="VSRR010124452">
    <property type="protein sequence ID" value="MPD00788.1"/>
    <property type="molecule type" value="Genomic_DNA"/>
</dbReference>
<comment type="caution">
    <text evidence="1">The sequence shown here is derived from an EMBL/GenBank/DDBJ whole genome shotgun (WGS) entry which is preliminary data.</text>
</comment>
<evidence type="ECO:0000313" key="1">
    <source>
        <dbReference type="EMBL" id="MPD00788.1"/>
    </source>
</evidence>
<accession>A0A5B7K660</accession>
<protein>
    <submittedName>
        <fullName evidence="1">Uncharacterized protein</fullName>
    </submittedName>
</protein>
<dbReference type="Proteomes" id="UP000324222">
    <property type="component" value="Unassembled WGS sequence"/>
</dbReference>
<sequence length="63" mass="7351">MRRQKCLCRWSPPLIRPSEGQKSRKLLWEALLEGNPPPYSDLKMTSRGPGQPPHENLIVFFYV</sequence>
<reference evidence="1 2" key="1">
    <citation type="submission" date="2019-05" db="EMBL/GenBank/DDBJ databases">
        <title>Another draft genome of Portunus trituberculatus and its Hox gene families provides insights of decapod evolution.</title>
        <authorList>
            <person name="Jeong J.-H."/>
            <person name="Song I."/>
            <person name="Kim S."/>
            <person name="Choi T."/>
            <person name="Kim D."/>
            <person name="Ryu S."/>
            <person name="Kim W."/>
        </authorList>
    </citation>
    <scope>NUCLEOTIDE SEQUENCE [LARGE SCALE GENOMIC DNA]</scope>
    <source>
        <tissue evidence="1">Muscle</tissue>
    </source>
</reference>
<dbReference type="AlphaFoldDB" id="A0A5B7K660"/>
<name>A0A5B7K660_PORTR</name>
<evidence type="ECO:0000313" key="2">
    <source>
        <dbReference type="Proteomes" id="UP000324222"/>
    </source>
</evidence>
<gene>
    <name evidence="1" type="ORF">E2C01_096287</name>
</gene>
<organism evidence="1 2">
    <name type="scientific">Portunus trituberculatus</name>
    <name type="common">Swimming crab</name>
    <name type="synonym">Neptunus trituberculatus</name>
    <dbReference type="NCBI Taxonomy" id="210409"/>
    <lineage>
        <taxon>Eukaryota</taxon>
        <taxon>Metazoa</taxon>
        <taxon>Ecdysozoa</taxon>
        <taxon>Arthropoda</taxon>
        <taxon>Crustacea</taxon>
        <taxon>Multicrustacea</taxon>
        <taxon>Malacostraca</taxon>
        <taxon>Eumalacostraca</taxon>
        <taxon>Eucarida</taxon>
        <taxon>Decapoda</taxon>
        <taxon>Pleocyemata</taxon>
        <taxon>Brachyura</taxon>
        <taxon>Eubrachyura</taxon>
        <taxon>Portunoidea</taxon>
        <taxon>Portunidae</taxon>
        <taxon>Portuninae</taxon>
        <taxon>Portunus</taxon>
    </lineage>
</organism>
<keyword evidence="2" id="KW-1185">Reference proteome</keyword>
<proteinExistence type="predicted"/>